<accession>A0A6F8YVZ1</accession>
<organism evidence="1 2">
    <name type="scientific">Phytohabitans suffuscus</name>
    <dbReference type="NCBI Taxonomy" id="624315"/>
    <lineage>
        <taxon>Bacteria</taxon>
        <taxon>Bacillati</taxon>
        <taxon>Actinomycetota</taxon>
        <taxon>Actinomycetes</taxon>
        <taxon>Micromonosporales</taxon>
        <taxon>Micromonosporaceae</taxon>
    </lineage>
</organism>
<gene>
    <name evidence="1" type="ORF">Psuf_073340</name>
</gene>
<dbReference type="Gene3D" id="3.30.300.130">
    <property type="entry name" value="Fe-S cluster assembly (FSCA)"/>
    <property type="match status" value="1"/>
</dbReference>
<dbReference type="RefSeq" id="WP_173162121.1">
    <property type="nucleotide sequence ID" value="NZ_AP022871.1"/>
</dbReference>
<evidence type="ECO:0000313" key="1">
    <source>
        <dbReference type="EMBL" id="BCB90021.1"/>
    </source>
</evidence>
<dbReference type="EMBL" id="AP022871">
    <property type="protein sequence ID" value="BCB90021.1"/>
    <property type="molecule type" value="Genomic_DNA"/>
</dbReference>
<dbReference type="AlphaFoldDB" id="A0A6F8YVZ1"/>
<reference evidence="1 2" key="2">
    <citation type="submission" date="2020-03" db="EMBL/GenBank/DDBJ databases">
        <authorList>
            <person name="Ichikawa N."/>
            <person name="Kimura A."/>
            <person name="Kitahashi Y."/>
            <person name="Uohara A."/>
        </authorList>
    </citation>
    <scope>NUCLEOTIDE SEQUENCE [LARGE SCALE GENOMIC DNA]</scope>
    <source>
        <strain evidence="1 2">NBRC 105367</strain>
    </source>
</reference>
<sequence>MAKDARVSIVVAEVSSPLAADGGSTTLLDVEDGVAKVMYRQGRNDECPECIMSPEDMREYLIEALAVHTPYIKDVELVMAES</sequence>
<dbReference type="SUPFAM" id="SSF117916">
    <property type="entry name" value="Fe-S cluster assembly (FSCA) domain-like"/>
    <property type="match status" value="1"/>
</dbReference>
<reference evidence="1 2" key="1">
    <citation type="submission" date="2020-03" db="EMBL/GenBank/DDBJ databases">
        <title>Whole genome shotgun sequence of Phytohabitans suffuscus NBRC 105367.</title>
        <authorList>
            <person name="Komaki H."/>
            <person name="Tamura T."/>
        </authorList>
    </citation>
    <scope>NUCLEOTIDE SEQUENCE [LARGE SCALE GENOMIC DNA]</scope>
    <source>
        <strain evidence="1 2">NBRC 105367</strain>
    </source>
</reference>
<dbReference type="Proteomes" id="UP000503011">
    <property type="component" value="Chromosome"/>
</dbReference>
<dbReference type="KEGG" id="psuu:Psuf_073340"/>
<name>A0A6F8YVZ1_9ACTN</name>
<evidence type="ECO:0000313" key="2">
    <source>
        <dbReference type="Proteomes" id="UP000503011"/>
    </source>
</evidence>
<dbReference type="InterPro" id="IPR034904">
    <property type="entry name" value="FSCA_dom_sf"/>
</dbReference>
<protein>
    <submittedName>
        <fullName evidence="1">Uncharacterized protein</fullName>
    </submittedName>
</protein>
<keyword evidence="2" id="KW-1185">Reference proteome</keyword>
<proteinExistence type="predicted"/>